<dbReference type="InterPro" id="IPR014777">
    <property type="entry name" value="4pyrrole_Mease_sub1"/>
</dbReference>
<dbReference type="NCBIfam" id="NF007922">
    <property type="entry name" value="PRK10637.1"/>
    <property type="match status" value="1"/>
</dbReference>
<evidence type="ECO:0000256" key="14">
    <source>
        <dbReference type="ARBA" id="ARBA00060548"/>
    </source>
</evidence>
<dbReference type="Gene3D" id="3.40.1010.10">
    <property type="entry name" value="Cobalt-precorrin-4 Transmethylase, Domain 1"/>
    <property type="match status" value="1"/>
</dbReference>
<evidence type="ECO:0000313" key="21">
    <source>
        <dbReference type="Proteomes" id="UP000216998"/>
    </source>
</evidence>
<dbReference type="InterPro" id="IPR014776">
    <property type="entry name" value="4pyrrole_Mease_sub2"/>
</dbReference>
<dbReference type="InterPro" id="IPR006367">
    <property type="entry name" value="Sirohaem_synthase_N"/>
</dbReference>
<comment type="catalytic activity">
    <reaction evidence="13">
        <text>precorrin-2 + NAD(+) = sirohydrochlorin + NADH + 2 H(+)</text>
        <dbReference type="Rhea" id="RHEA:15613"/>
        <dbReference type="ChEBI" id="CHEBI:15378"/>
        <dbReference type="ChEBI" id="CHEBI:57540"/>
        <dbReference type="ChEBI" id="CHEBI:57945"/>
        <dbReference type="ChEBI" id="CHEBI:58351"/>
        <dbReference type="ChEBI" id="CHEBI:58827"/>
        <dbReference type="EC" id="1.3.1.76"/>
    </reaction>
</comment>
<dbReference type="InterPro" id="IPR000878">
    <property type="entry name" value="4pyrrol_Mease"/>
</dbReference>
<keyword evidence="4 16" id="KW-0489">Methyltransferase</keyword>
<dbReference type="NCBIfam" id="TIGR01470">
    <property type="entry name" value="cysG_Nterm"/>
    <property type="match status" value="1"/>
</dbReference>
<dbReference type="InterPro" id="IPR037115">
    <property type="entry name" value="Sirohaem_synt_dimer_dom_sf"/>
</dbReference>
<evidence type="ECO:0000256" key="6">
    <source>
        <dbReference type="ARBA" id="ARBA00022691"/>
    </source>
</evidence>
<dbReference type="Pfam" id="PF10414">
    <property type="entry name" value="CysG_dimeriser"/>
    <property type="match status" value="1"/>
</dbReference>
<evidence type="ECO:0000256" key="13">
    <source>
        <dbReference type="ARBA" id="ARBA00047561"/>
    </source>
</evidence>
<organism evidence="20 21">
    <name type="scientific">Niveispirillum lacus</name>
    <dbReference type="NCBI Taxonomy" id="1981099"/>
    <lineage>
        <taxon>Bacteria</taxon>
        <taxon>Pseudomonadati</taxon>
        <taxon>Pseudomonadota</taxon>
        <taxon>Alphaproteobacteria</taxon>
        <taxon>Rhodospirillales</taxon>
        <taxon>Azospirillaceae</taxon>
        <taxon>Niveispirillum</taxon>
    </lineage>
</organism>
<protein>
    <submittedName>
        <fullName evidence="20">Uroporphyrinogen-III C-methyltransferase</fullName>
    </submittedName>
</protein>
<keyword evidence="6" id="KW-0949">S-adenosyl-L-methionine</keyword>
<dbReference type="Pfam" id="PF00590">
    <property type="entry name" value="TP_methylase"/>
    <property type="match status" value="1"/>
</dbReference>
<comment type="pathway">
    <text evidence="14">Cofactor biosynthesis; adenosylcobalamin biosynthesis; precorrin-2 from uroporphyrinogen III: step 1/1.</text>
</comment>
<dbReference type="SUPFAM" id="SSF51735">
    <property type="entry name" value="NAD(P)-binding Rossmann-fold domains"/>
    <property type="match status" value="1"/>
</dbReference>
<keyword evidence="7" id="KW-0560">Oxidoreductase</keyword>
<dbReference type="Gene3D" id="3.30.950.10">
    <property type="entry name" value="Methyltransferase, Cobalt-precorrin-4 Transmethylase, Domain 2"/>
    <property type="match status" value="1"/>
</dbReference>
<evidence type="ECO:0000256" key="11">
    <source>
        <dbReference type="ARBA" id="ARBA00023268"/>
    </source>
</evidence>
<keyword evidence="21" id="KW-1185">Reference proteome</keyword>
<keyword evidence="8" id="KW-0520">NAD</keyword>
<keyword evidence="9" id="KW-0456">Lyase</keyword>
<evidence type="ECO:0000313" key="20">
    <source>
        <dbReference type="EMBL" id="OYQ35529.1"/>
    </source>
</evidence>
<dbReference type="InterPro" id="IPR035996">
    <property type="entry name" value="4pyrrol_Methylase_sf"/>
</dbReference>
<comment type="caution">
    <text evidence="20">The sequence shown here is derived from an EMBL/GenBank/DDBJ whole genome shotgun (WGS) entry which is preliminary data.</text>
</comment>
<dbReference type="CDD" id="cd11642">
    <property type="entry name" value="SUMT"/>
    <property type="match status" value="1"/>
</dbReference>
<dbReference type="GO" id="GO:0004851">
    <property type="term" value="F:uroporphyrin-III C-methyltransferase activity"/>
    <property type="evidence" value="ECO:0007669"/>
    <property type="project" value="InterPro"/>
</dbReference>
<gene>
    <name evidence="20" type="primary">cobA</name>
    <name evidence="20" type="ORF">CHU95_07310</name>
</gene>
<evidence type="ECO:0000256" key="3">
    <source>
        <dbReference type="ARBA" id="ARBA00022573"/>
    </source>
</evidence>
<dbReference type="GO" id="GO:0009236">
    <property type="term" value="P:cobalamin biosynthetic process"/>
    <property type="evidence" value="ECO:0007669"/>
    <property type="project" value="UniProtKB-KW"/>
</dbReference>
<dbReference type="OrthoDB" id="9815856at2"/>
<dbReference type="Pfam" id="PF13241">
    <property type="entry name" value="NAD_binding_7"/>
    <property type="match status" value="1"/>
</dbReference>
<dbReference type="PANTHER" id="PTHR45790">
    <property type="entry name" value="SIROHEME SYNTHASE-RELATED"/>
    <property type="match status" value="1"/>
</dbReference>
<dbReference type="GO" id="GO:0043115">
    <property type="term" value="F:precorrin-2 dehydrogenase activity"/>
    <property type="evidence" value="ECO:0007669"/>
    <property type="project" value="UniProtKB-EC"/>
</dbReference>
<evidence type="ECO:0000259" key="19">
    <source>
        <dbReference type="Pfam" id="PF14824"/>
    </source>
</evidence>
<dbReference type="Proteomes" id="UP000216998">
    <property type="component" value="Unassembled WGS sequence"/>
</dbReference>
<dbReference type="InterPro" id="IPR006366">
    <property type="entry name" value="CobA/CysG_C"/>
</dbReference>
<comment type="similarity">
    <text evidence="2 16">Belongs to the precorrin methyltransferase family.</text>
</comment>
<keyword evidence="3" id="KW-0169">Cobalamin biosynthesis</keyword>
<dbReference type="InterPro" id="IPR050161">
    <property type="entry name" value="Siro_Cobalamin_biosynth"/>
</dbReference>
<dbReference type="InterPro" id="IPR012409">
    <property type="entry name" value="Sirohaem_synth"/>
</dbReference>
<dbReference type="SUPFAM" id="SSF53790">
    <property type="entry name" value="Tetrapyrrole methylase"/>
    <property type="match status" value="1"/>
</dbReference>
<proteinExistence type="inferred from homology"/>
<keyword evidence="5 16" id="KW-0808">Transferase</keyword>
<dbReference type="PROSITE" id="PS00840">
    <property type="entry name" value="SUMT_2"/>
    <property type="match status" value="1"/>
</dbReference>
<dbReference type="GO" id="GO:0051287">
    <property type="term" value="F:NAD binding"/>
    <property type="evidence" value="ECO:0007669"/>
    <property type="project" value="InterPro"/>
</dbReference>
<dbReference type="Gene3D" id="3.30.160.110">
    <property type="entry name" value="Siroheme synthase, domain 2"/>
    <property type="match status" value="1"/>
</dbReference>
<feature type="domain" description="Sirohaem synthase dimerisation" evidence="18">
    <location>
        <begin position="149"/>
        <end position="202"/>
    </location>
</feature>
<dbReference type="GO" id="GO:0032259">
    <property type="term" value="P:methylation"/>
    <property type="evidence" value="ECO:0007669"/>
    <property type="project" value="UniProtKB-KW"/>
</dbReference>
<dbReference type="PANTHER" id="PTHR45790:SF1">
    <property type="entry name" value="SIROHEME SYNTHASE"/>
    <property type="match status" value="1"/>
</dbReference>
<feature type="domain" description="Siroheme synthase central" evidence="19">
    <location>
        <begin position="117"/>
        <end position="143"/>
    </location>
</feature>
<dbReference type="PROSITE" id="PS00839">
    <property type="entry name" value="SUMT_1"/>
    <property type="match status" value="1"/>
</dbReference>
<dbReference type="Pfam" id="PF14824">
    <property type="entry name" value="Sirohm_synth_M"/>
    <property type="match status" value="1"/>
</dbReference>
<feature type="domain" description="Tetrapyrrole methylase" evidence="17">
    <location>
        <begin position="217"/>
        <end position="427"/>
    </location>
</feature>
<evidence type="ECO:0000256" key="9">
    <source>
        <dbReference type="ARBA" id="ARBA00023239"/>
    </source>
</evidence>
<evidence type="ECO:0000256" key="8">
    <source>
        <dbReference type="ARBA" id="ARBA00023027"/>
    </source>
</evidence>
<dbReference type="NCBIfam" id="TIGR01469">
    <property type="entry name" value="cobA_cysG_Cterm"/>
    <property type="match status" value="1"/>
</dbReference>
<feature type="active site" description="Proton donor" evidence="15">
    <location>
        <position position="270"/>
    </location>
</feature>
<evidence type="ECO:0000259" key="17">
    <source>
        <dbReference type="Pfam" id="PF00590"/>
    </source>
</evidence>
<evidence type="ECO:0000259" key="18">
    <source>
        <dbReference type="Pfam" id="PF10414"/>
    </source>
</evidence>
<evidence type="ECO:0000256" key="1">
    <source>
        <dbReference type="ARBA" id="ARBA00005010"/>
    </source>
</evidence>
<evidence type="ECO:0000256" key="12">
    <source>
        <dbReference type="ARBA" id="ARBA00025705"/>
    </source>
</evidence>
<dbReference type="InterPro" id="IPR003043">
    <property type="entry name" value="Uropor_MeTrfase_CS"/>
</dbReference>
<sequence length="468" mass="50053">MALRGFPVSLPLQGQKVLVVGGGELALRKARLVAKAGCRLTIIATDIHPDLVKLADQIIERDFTPSDVEDHRIIFATTDIDEIDRAVADAANKAGILVNVPDKPSLCSFIMPAIIDREPITITISSGGASPVLVRRLRERLEAALEPGLGKLTTLLDSFRTAVKATRDSETARRRFWEAVIDGPVARDFLAGREQAARDGLMAAVNNPDYGQARTGTVALVGAGPGDPDLLTLRALRVLQDADVVVHDKLVDERIMDYVRRDARRHYVGKSKSHHTMSQDAINQLLVAEARAGHRVVRLKGGDPFLFGRGGEEMQALRAADIPVEIVPGITAALGCGASTGIPITHRDHAPGVTFVTGHGKDGEPDLDWQALARLRHTLVVYMGLSATDIIARRLTEAGLPADTPAALIEKGTRPDQKLITGTLANLASLAVAHGLVGPAIIIIGDVVRLADPALITALVPEHLREAV</sequence>
<comment type="pathway">
    <text evidence="1">Porphyrin-containing compound metabolism; siroheme biosynthesis; sirohydrochlorin from precorrin-2: step 1/1.</text>
</comment>
<name>A0A255Z270_9PROT</name>
<dbReference type="InterPro" id="IPR028281">
    <property type="entry name" value="Sirohaem_synthase_central"/>
</dbReference>
<dbReference type="FunFam" id="3.40.1010.10:FF:000001">
    <property type="entry name" value="Siroheme synthase"/>
    <property type="match status" value="1"/>
</dbReference>
<comment type="pathway">
    <text evidence="12">Porphyrin-containing compound metabolism; siroheme biosynthesis; precorrin-2 from uroporphyrinogen III: step 1/1.</text>
</comment>
<reference evidence="20 21" key="1">
    <citation type="submission" date="2017-07" db="EMBL/GenBank/DDBJ databases">
        <title>Niveispirillum cyanobacteriorum sp. nov., isolated from cyanobacterial aggregates in a eutrophic lake.</title>
        <authorList>
            <person name="Cai H."/>
        </authorList>
    </citation>
    <scope>NUCLEOTIDE SEQUENCE [LARGE SCALE GENOMIC DNA]</scope>
    <source>
        <strain evidence="21">TH1-14</strain>
    </source>
</reference>
<keyword evidence="11" id="KW-0511">Multifunctional enzyme</keyword>
<dbReference type="PIRSF" id="PIRSF036426">
    <property type="entry name" value="Sirohaem_synth"/>
    <property type="match status" value="1"/>
</dbReference>
<dbReference type="EMBL" id="NOXU01000025">
    <property type="protein sequence ID" value="OYQ35529.1"/>
    <property type="molecule type" value="Genomic_DNA"/>
</dbReference>
<accession>A0A255Z270</accession>
<evidence type="ECO:0000256" key="10">
    <source>
        <dbReference type="ARBA" id="ARBA00023244"/>
    </source>
</evidence>
<dbReference type="UniPathway" id="UPA00262">
    <property type="reaction ID" value="UER00211"/>
</dbReference>
<dbReference type="SUPFAM" id="SSF75615">
    <property type="entry name" value="Siroheme synthase middle domains-like"/>
    <property type="match status" value="1"/>
</dbReference>
<evidence type="ECO:0000256" key="4">
    <source>
        <dbReference type="ARBA" id="ARBA00022603"/>
    </source>
</evidence>
<dbReference type="FunFam" id="3.30.950.10:FF:000001">
    <property type="entry name" value="Siroheme synthase"/>
    <property type="match status" value="1"/>
</dbReference>
<dbReference type="RefSeq" id="WP_094455245.1">
    <property type="nucleotide sequence ID" value="NZ_NOXU01000025.1"/>
</dbReference>
<dbReference type="NCBIfam" id="NF004790">
    <property type="entry name" value="PRK06136.1"/>
    <property type="match status" value="1"/>
</dbReference>
<dbReference type="InterPro" id="IPR019478">
    <property type="entry name" value="Sirohaem_synthase_dimer_dom"/>
</dbReference>
<dbReference type="GO" id="GO:0051266">
    <property type="term" value="F:sirohydrochlorin ferrochelatase activity"/>
    <property type="evidence" value="ECO:0007669"/>
    <property type="project" value="InterPro"/>
</dbReference>
<dbReference type="AlphaFoldDB" id="A0A255Z270"/>
<dbReference type="GO" id="GO:0019354">
    <property type="term" value="P:siroheme biosynthetic process"/>
    <property type="evidence" value="ECO:0007669"/>
    <property type="project" value="UniProtKB-UniPathway"/>
</dbReference>
<dbReference type="Gene3D" id="1.10.8.210">
    <property type="entry name" value="Sirohaem synthase, dimerisation domain"/>
    <property type="match status" value="1"/>
</dbReference>
<evidence type="ECO:0000256" key="15">
    <source>
        <dbReference type="PIRSR" id="PIRSR036426-1"/>
    </source>
</evidence>
<evidence type="ECO:0000256" key="5">
    <source>
        <dbReference type="ARBA" id="ARBA00022679"/>
    </source>
</evidence>
<evidence type="ECO:0000256" key="7">
    <source>
        <dbReference type="ARBA" id="ARBA00023002"/>
    </source>
</evidence>
<keyword evidence="10" id="KW-0627">Porphyrin biosynthesis</keyword>
<feature type="active site" description="Proton acceptor" evidence="15">
    <location>
        <position position="248"/>
    </location>
</feature>
<evidence type="ECO:0000256" key="2">
    <source>
        <dbReference type="ARBA" id="ARBA00005879"/>
    </source>
</evidence>
<evidence type="ECO:0000256" key="16">
    <source>
        <dbReference type="RuleBase" id="RU003960"/>
    </source>
</evidence>
<dbReference type="InterPro" id="IPR036291">
    <property type="entry name" value="NAD(P)-bd_dom_sf"/>
</dbReference>
<dbReference type="Gene3D" id="3.40.50.720">
    <property type="entry name" value="NAD(P)-binding Rossmann-like Domain"/>
    <property type="match status" value="1"/>
</dbReference>